<dbReference type="EMBL" id="BNAU01000002">
    <property type="protein sequence ID" value="GHE94884.1"/>
    <property type="molecule type" value="Genomic_DNA"/>
</dbReference>
<keyword evidence="3" id="KW-1185">Reference proteome</keyword>
<sequence>MCLRRRARRRSLDLALRQLFLAAPAGHRLPGPPRCRRAGTGRLSDGQQLTSTRPAGAEAARDWWDDTTCTLLLAGGHVLSGLQVTATTQTRVADAVKGQAAEKPPSS</sequence>
<evidence type="ECO:0000256" key="1">
    <source>
        <dbReference type="SAM" id="MobiDB-lite"/>
    </source>
</evidence>
<comment type="caution">
    <text evidence="2">The sequence shown here is derived from an EMBL/GenBank/DDBJ whole genome shotgun (WGS) entry which is preliminary data.</text>
</comment>
<accession>A0ABQ3IVP8</accession>
<proteinExistence type="predicted"/>
<reference evidence="3" key="1">
    <citation type="journal article" date="2019" name="Int. J. Syst. Evol. Microbiol.">
        <title>The Global Catalogue of Microorganisms (GCM) 10K type strain sequencing project: providing services to taxonomists for standard genome sequencing and annotation.</title>
        <authorList>
            <consortium name="The Broad Institute Genomics Platform"/>
            <consortium name="The Broad Institute Genome Sequencing Center for Infectious Disease"/>
            <person name="Wu L."/>
            <person name="Ma J."/>
        </authorList>
    </citation>
    <scope>NUCLEOTIDE SEQUENCE [LARGE SCALE GENOMIC DNA]</scope>
    <source>
        <strain evidence="3">CGMCC 4.7677</strain>
    </source>
</reference>
<name>A0ABQ3IVP8_9PSEU</name>
<organism evidence="2 3">
    <name type="scientific">Amycolatopsis deserti</name>
    <dbReference type="NCBI Taxonomy" id="185696"/>
    <lineage>
        <taxon>Bacteria</taxon>
        <taxon>Bacillati</taxon>
        <taxon>Actinomycetota</taxon>
        <taxon>Actinomycetes</taxon>
        <taxon>Pseudonocardiales</taxon>
        <taxon>Pseudonocardiaceae</taxon>
        <taxon>Amycolatopsis</taxon>
    </lineage>
</organism>
<evidence type="ECO:0000313" key="2">
    <source>
        <dbReference type="EMBL" id="GHE94884.1"/>
    </source>
</evidence>
<protein>
    <submittedName>
        <fullName evidence="2">Uncharacterized protein</fullName>
    </submittedName>
</protein>
<dbReference type="Proteomes" id="UP000605897">
    <property type="component" value="Unassembled WGS sequence"/>
</dbReference>
<gene>
    <name evidence="2" type="ORF">GCM10017786_29950</name>
</gene>
<feature type="region of interest" description="Disordered" evidence="1">
    <location>
        <begin position="27"/>
        <end position="58"/>
    </location>
</feature>
<evidence type="ECO:0000313" key="3">
    <source>
        <dbReference type="Proteomes" id="UP000605897"/>
    </source>
</evidence>